<dbReference type="AlphaFoldDB" id="A0A1G2HNL7"/>
<reference evidence="3 4" key="1">
    <citation type="journal article" date="2016" name="Nat. Commun.">
        <title>Thousands of microbial genomes shed light on interconnected biogeochemical processes in an aquifer system.</title>
        <authorList>
            <person name="Anantharaman K."/>
            <person name="Brown C.T."/>
            <person name="Hug L.A."/>
            <person name="Sharon I."/>
            <person name="Castelle C.J."/>
            <person name="Probst A.J."/>
            <person name="Thomas B.C."/>
            <person name="Singh A."/>
            <person name="Wilkins M.J."/>
            <person name="Karaoz U."/>
            <person name="Brodie E.L."/>
            <person name="Williams K.H."/>
            <person name="Hubbard S.S."/>
            <person name="Banfield J.F."/>
        </authorList>
    </citation>
    <scope>NUCLEOTIDE SEQUENCE [LARGE SCALE GENOMIC DNA]</scope>
</reference>
<keyword evidence="1" id="KW-1133">Transmembrane helix</keyword>
<evidence type="ECO:0000259" key="2">
    <source>
        <dbReference type="Pfam" id="PF14321"/>
    </source>
</evidence>
<dbReference type="InterPro" id="IPR025491">
    <property type="entry name" value="DUF4382"/>
</dbReference>
<evidence type="ECO:0000313" key="3">
    <source>
        <dbReference type="EMBL" id="OGZ63831.1"/>
    </source>
</evidence>
<comment type="caution">
    <text evidence="3">The sequence shown here is derived from an EMBL/GenBank/DDBJ whole genome shotgun (WGS) entry which is preliminary data.</text>
</comment>
<dbReference type="EMBL" id="MHOO01000011">
    <property type="protein sequence ID" value="OGZ63831.1"/>
    <property type="molecule type" value="Genomic_DNA"/>
</dbReference>
<keyword evidence="1" id="KW-0812">Transmembrane</keyword>
<evidence type="ECO:0000256" key="1">
    <source>
        <dbReference type="SAM" id="Phobius"/>
    </source>
</evidence>
<feature type="domain" description="DUF4382" evidence="2">
    <location>
        <begin position="51"/>
        <end position="187"/>
    </location>
</feature>
<dbReference type="Proteomes" id="UP000176855">
    <property type="component" value="Unassembled WGS sequence"/>
</dbReference>
<name>A0A1G2HNL7_9BACT</name>
<evidence type="ECO:0000313" key="4">
    <source>
        <dbReference type="Proteomes" id="UP000176855"/>
    </source>
</evidence>
<feature type="transmembrane region" description="Helical" evidence="1">
    <location>
        <begin position="7"/>
        <end position="25"/>
    </location>
</feature>
<sequence length="250" mass="26877">MDNNTKALIIGGIVAVLLVGGLWVLSNTELFSGTENPSQNNGTILQNNKEKGTLVLSITDAAVDMGTISAVSMTIDKVYVHSKAQGWVTVLKAPQSFSLLTLKSSGRAALLAKIDIAADTYDQAWLHISNVTITEAGKVKEALLPSNDFKMEGSIKVENNTNSIAKFDILADQSIHKTSKGEFVFAPVIKFESRINATISFDSNNFVTISDGNLVSSTTAGMNVDGQVKTNFQLDPKKELEIKNGVIEIK</sequence>
<gene>
    <name evidence="3" type="ORF">A2730_00905</name>
</gene>
<protein>
    <recommendedName>
        <fullName evidence="2">DUF4382 domain-containing protein</fullName>
    </recommendedName>
</protein>
<organism evidence="3 4">
    <name type="scientific">Candidatus Staskawiczbacteria bacterium RIFCSPHIGHO2_01_FULL_39_25</name>
    <dbReference type="NCBI Taxonomy" id="1802202"/>
    <lineage>
        <taxon>Bacteria</taxon>
        <taxon>Candidatus Staskawicziibacteriota</taxon>
    </lineage>
</organism>
<keyword evidence="1" id="KW-0472">Membrane</keyword>
<accession>A0A1G2HNL7</accession>
<proteinExistence type="predicted"/>
<dbReference type="Pfam" id="PF14321">
    <property type="entry name" value="DUF4382"/>
    <property type="match status" value="1"/>
</dbReference>